<dbReference type="AlphaFoldDB" id="G4CFP6"/>
<protein>
    <submittedName>
        <fullName evidence="4">Iron ABC superfamily ATP binding cassette transporter, binding protein</fullName>
    </submittedName>
</protein>
<dbReference type="Gene3D" id="3.40.190.10">
    <property type="entry name" value="Periplasmic binding protein-like II"/>
    <property type="match status" value="2"/>
</dbReference>
<dbReference type="HOGENOM" id="CLU_026974_2_1_4"/>
<accession>G4CFP6</accession>
<dbReference type="CDD" id="cd13542">
    <property type="entry name" value="PBP2_FutA1_ilke"/>
    <property type="match status" value="1"/>
</dbReference>
<evidence type="ECO:0000256" key="1">
    <source>
        <dbReference type="ARBA" id="ARBA00008520"/>
    </source>
</evidence>
<feature type="binding site" evidence="3">
    <location>
        <position position="242"/>
    </location>
    <ligand>
        <name>Fe cation</name>
        <dbReference type="ChEBI" id="CHEBI:24875"/>
    </ligand>
</feature>
<dbReference type="STRING" id="1032488.HMPREF9371_0466"/>
<evidence type="ECO:0000256" key="2">
    <source>
        <dbReference type="ARBA" id="ARBA00022729"/>
    </source>
</evidence>
<dbReference type="Pfam" id="PF13416">
    <property type="entry name" value="SBP_bac_8"/>
    <property type="match status" value="1"/>
</dbReference>
<comment type="similarity">
    <text evidence="1">Belongs to the bacterial solute-binding protein 1 family.</text>
</comment>
<proteinExistence type="inferred from homology"/>
<name>G4CFP6_9NEIS</name>
<dbReference type="InterPro" id="IPR026045">
    <property type="entry name" value="Ferric-bd"/>
</dbReference>
<evidence type="ECO:0000313" key="5">
    <source>
        <dbReference type="Proteomes" id="UP000003019"/>
    </source>
</evidence>
<dbReference type="GO" id="GO:0046872">
    <property type="term" value="F:metal ion binding"/>
    <property type="evidence" value="ECO:0007669"/>
    <property type="project" value="UniProtKB-KW"/>
</dbReference>
<evidence type="ECO:0000256" key="3">
    <source>
        <dbReference type="PIRSR" id="PIRSR002825-1"/>
    </source>
</evidence>
<reference evidence="4 5" key="1">
    <citation type="submission" date="2011-05" db="EMBL/GenBank/DDBJ databases">
        <authorList>
            <person name="Muzny D."/>
            <person name="Qin X."/>
            <person name="Deng J."/>
            <person name="Jiang H."/>
            <person name="Liu Y."/>
            <person name="Qu J."/>
            <person name="Song X.-Z."/>
            <person name="Zhang L."/>
            <person name="Thornton R."/>
            <person name="Coyle M."/>
            <person name="Francisco L."/>
            <person name="Jackson L."/>
            <person name="Javaid M."/>
            <person name="Korchina V."/>
            <person name="Kovar C."/>
            <person name="Mata R."/>
            <person name="Mathew T."/>
            <person name="Ngo R."/>
            <person name="Nguyen L."/>
            <person name="Nguyen N."/>
            <person name="Okwuonu G."/>
            <person name="Ongeri F."/>
            <person name="Pham C."/>
            <person name="Simmons D."/>
            <person name="Wilczek-Boney K."/>
            <person name="Hale W."/>
            <person name="Jakkamsetti A."/>
            <person name="Pham P."/>
            <person name="Ruth R."/>
            <person name="San Lucas F."/>
            <person name="Warren J."/>
            <person name="Zhang J."/>
            <person name="Zhao Z."/>
            <person name="Zhou C."/>
            <person name="Zhu D."/>
            <person name="Lee S."/>
            <person name="Bess C."/>
            <person name="Blankenburg K."/>
            <person name="Forbes L."/>
            <person name="Fu Q."/>
            <person name="Gubbala S."/>
            <person name="Hirani K."/>
            <person name="Jayaseelan J.C."/>
            <person name="Lara F."/>
            <person name="Munidasa M."/>
            <person name="Palculict T."/>
            <person name="Patil S."/>
            <person name="Pu L.-L."/>
            <person name="Saada N."/>
            <person name="Tang L."/>
            <person name="Weissenberger G."/>
            <person name="Zhu Y."/>
            <person name="Hemphill L."/>
            <person name="Shang Y."/>
            <person name="Youmans B."/>
            <person name="Ayvaz T."/>
            <person name="Ross M."/>
            <person name="Santibanez J."/>
            <person name="Aqrawi P."/>
            <person name="Gross S."/>
            <person name="Joshi V."/>
            <person name="Fowler G."/>
            <person name="Nazareth L."/>
            <person name="Reid J."/>
            <person name="Worley K."/>
            <person name="Petrosino J."/>
            <person name="Highlander S."/>
            <person name="Gibbs R."/>
        </authorList>
    </citation>
    <scope>NUCLEOTIDE SEQUENCE [LARGE SCALE GENOMIC DNA]</scope>
    <source>
        <strain evidence="4 5">871</strain>
    </source>
</reference>
<sequence>MLRCGLTLTEAFRPIYPETGENLMLKKSLFLALTAIGATAPSFAQELVVYSSRADNLLRPIAQAYQQKTGITVKLVNDKAGPLMERMRAEGANSPADVLITVDGGNLWQATQMDLLRTVNSNTLRTNIPAHLRDPGNKWFGLSVRARTIFYNTNKVRPNQLSTYADLADPKWRGRLCLRTSNNVYNQSLVGTMIANVGDARTKQIVQGWVANLAAEPFANDTAMLEAIGAGRCDVGIANTYYYGRLMEKQPNLPIGIFFADQQGRGTHVNVSGAGVAKHSRQPAEAQKFIEWLSGSEAQNLFADLNHEYPANPRVNPDPKVARWGRFKQDVINVSVAGRNQRKAVMLMQQAGYK</sequence>
<comment type="caution">
    <text evidence="4">The sequence shown here is derived from an EMBL/GenBank/DDBJ whole genome shotgun (WGS) entry which is preliminary data.</text>
</comment>
<evidence type="ECO:0000313" key="4">
    <source>
        <dbReference type="EMBL" id="EGY53357.1"/>
    </source>
</evidence>
<organism evidence="4 5">
    <name type="scientific">Neisseria shayeganii 871</name>
    <dbReference type="NCBI Taxonomy" id="1032488"/>
    <lineage>
        <taxon>Bacteria</taxon>
        <taxon>Pseudomonadati</taxon>
        <taxon>Pseudomonadota</taxon>
        <taxon>Betaproteobacteria</taxon>
        <taxon>Neisseriales</taxon>
        <taxon>Neisseriaceae</taxon>
        <taxon>Neisseria</taxon>
    </lineage>
</organism>
<dbReference type="GO" id="GO:0030288">
    <property type="term" value="C:outer membrane-bounded periplasmic space"/>
    <property type="evidence" value="ECO:0007669"/>
    <property type="project" value="TreeGrafter"/>
</dbReference>
<dbReference type="EMBL" id="AGAY01000017">
    <property type="protein sequence ID" value="EGY53357.1"/>
    <property type="molecule type" value="Genomic_DNA"/>
</dbReference>
<keyword evidence="3" id="KW-0479">Metal-binding</keyword>
<dbReference type="PANTHER" id="PTHR30006:SF15">
    <property type="entry name" value="IRON-UTILIZATION PERIPLASMIC PROTEIN"/>
    <property type="match status" value="1"/>
</dbReference>
<dbReference type="InterPro" id="IPR006059">
    <property type="entry name" value="SBP"/>
</dbReference>
<feature type="binding site" evidence="3">
    <location>
        <position position="241"/>
    </location>
    <ligand>
        <name>Fe cation</name>
        <dbReference type="ChEBI" id="CHEBI:24875"/>
    </ligand>
</feature>
<gene>
    <name evidence="4" type="primary">fbpA</name>
    <name evidence="4" type="ORF">HMPREF9371_0466</name>
</gene>
<keyword evidence="3" id="KW-0408">Iron</keyword>
<keyword evidence="2" id="KW-0732">Signal</keyword>
<dbReference type="Proteomes" id="UP000003019">
    <property type="component" value="Unassembled WGS sequence"/>
</dbReference>
<dbReference type="PANTHER" id="PTHR30006">
    <property type="entry name" value="THIAMINE-BINDING PERIPLASMIC PROTEIN-RELATED"/>
    <property type="match status" value="1"/>
</dbReference>
<dbReference type="PATRIC" id="fig|1032488.3.peg.429"/>
<dbReference type="SUPFAM" id="SSF53850">
    <property type="entry name" value="Periplasmic binding protein-like II"/>
    <property type="match status" value="1"/>
</dbReference>
<dbReference type="PIRSF" id="PIRSF002825">
    <property type="entry name" value="CfbpA"/>
    <property type="match status" value="1"/>
</dbReference>
<keyword evidence="5" id="KW-1185">Reference proteome</keyword>